<dbReference type="HOGENOM" id="CLU_1850565_0_0_2"/>
<keyword evidence="2" id="KW-0812">Transmembrane</keyword>
<feature type="region of interest" description="Disordered" evidence="1">
    <location>
        <begin position="1"/>
        <end position="59"/>
    </location>
</feature>
<proteinExistence type="predicted"/>
<feature type="compositionally biased region" description="Polar residues" evidence="1">
    <location>
        <begin position="39"/>
        <end position="59"/>
    </location>
</feature>
<evidence type="ECO:0000256" key="1">
    <source>
        <dbReference type="SAM" id="MobiDB-lite"/>
    </source>
</evidence>
<organism evidence="3 4">
    <name type="scientific">Haloferax mediterranei (strain ATCC 33500 / DSM 1411 / JCM 8866 / NBRC 14739 / NCIMB 2177 / R-4)</name>
    <name type="common">Halobacterium mediterranei</name>
    <dbReference type="NCBI Taxonomy" id="523841"/>
    <lineage>
        <taxon>Archaea</taxon>
        <taxon>Methanobacteriati</taxon>
        <taxon>Methanobacteriota</taxon>
        <taxon>Stenosarchaea group</taxon>
        <taxon>Halobacteria</taxon>
        <taxon>Halobacteriales</taxon>
        <taxon>Haloferacaceae</taxon>
        <taxon>Haloferax</taxon>
    </lineage>
</organism>
<evidence type="ECO:0000313" key="4">
    <source>
        <dbReference type="Proteomes" id="UP000006469"/>
    </source>
</evidence>
<feature type="transmembrane region" description="Helical" evidence="2">
    <location>
        <begin position="92"/>
        <end position="116"/>
    </location>
</feature>
<protein>
    <submittedName>
        <fullName evidence="3">Uncharacterized protein</fullName>
    </submittedName>
</protein>
<evidence type="ECO:0000313" key="3">
    <source>
        <dbReference type="EMBL" id="AFK18730.1"/>
    </source>
</evidence>
<feature type="compositionally biased region" description="Low complexity" evidence="1">
    <location>
        <begin position="1"/>
        <end position="15"/>
    </location>
</feature>
<dbReference type="AlphaFoldDB" id="I3R3C0"/>
<sequence length="138" mass="14709">MPPTLSSSDTTSTTTKRVSGPLSKPAKSTAKSPVRRRGNPSTTMNCSRRGVSSTVSSNDAADAAVNESILLECQNATGVATPEDEVRREERVCYCVELVAVALAAVALLVVSLVVVELFEVDSEEPLFDDFCSCSHVW</sequence>
<dbReference type="KEGG" id="hme:HFX_1012"/>
<accession>I3R3C0</accession>
<keyword evidence="2" id="KW-1133">Transmembrane helix</keyword>
<gene>
    <name evidence="3" type="ordered locus">HFX_1012</name>
</gene>
<evidence type="ECO:0000256" key="2">
    <source>
        <dbReference type="SAM" id="Phobius"/>
    </source>
</evidence>
<name>I3R3C0_HALMT</name>
<dbReference type="STRING" id="523841.HFX_1012"/>
<reference evidence="3 4" key="1">
    <citation type="journal article" date="2012" name="J. Bacteriol.">
        <title>Complete genome sequence of the metabolically versatile halophilic archaeon Haloferax mediterranei, a poly(3-hydroxybutyrate-co-3-hydroxyvalerate) producer.</title>
        <authorList>
            <person name="Han J."/>
            <person name="Zhang F."/>
            <person name="Hou J."/>
            <person name="Liu X."/>
            <person name="Li M."/>
            <person name="Liu H."/>
            <person name="Cai L."/>
            <person name="Zhang B."/>
            <person name="Chen Y."/>
            <person name="Zhou J."/>
            <person name="Hu S."/>
            <person name="Xiang H."/>
        </authorList>
    </citation>
    <scope>NUCLEOTIDE SEQUENCE [LARGE SCALE GENOMIC DNA]</scope>
    <source>
        <strain evidence="4">ATCC 33500 / DSM 1411 / JCM 8866 / NBRC 14739 / NCIMB 2177 / R-4</strain>
    </source>
</reference>
<dbReference type="Proteomes" id="UP000006469">
    <property type="component" value="Chromosome"/>
</dbReference>
<keyword evidence="2" id="KW-0472">Membrane</keyword>
<dbReference type="EMBL" id="CP001868">
    <property type="protein sequence ID" value="AFK18730.1"/>
    <property type="molecule type" value="Genomic_DNA"/>
</dbReference>